<protein>
    <submittedName>
        <fullName evidence="3">Uncharacterized protein</fullName>
    </submittedName>
</protein>
<dbReference type="AlphaFoldDB" id="Q8EVQ4"/>
<keyword evidence="1" id="KW-0472">Membrane</keyword>
<organism evidence="3 4">
    <name type="scientific">Malacoplasma penetrans (strain HF-2)</name>
    <name type="common">Mycoplasma penetrans</name>
    <dbReference type="NCBI Taxonomy" id="272633"/>
    <lineage>
        <taxon>Bacteria</taxon>
        <taxon>Bacillati</taxon>
        <taxon>Mycoplasmatota</taxon>
        <taxon>Mycoplasmoidales</taxon>
        <taxon>Mycoplasmoidaceae</taxon>
        <taxon>Malacoplasma</taxon>
    </lineage>
</organism>
<dbReference type="HOGENOM" id="CLU_651842_0_0_14"/>
<keyword evidence="1" id="KW-0812">Transmembrane</keyword>
<dbReference type="KEGG" id="mpe:MYPE5060"/>
<accession>Q8EVQ4</accession>
<evidence type="ECO:0000256" key="2">
    <source>
        <dbReference type="SAM" id="SignalP"/>
    </source>
</evidence>
<name>Q8EVQ4_MALP2</name>
<feature type="transmembrane region" description="Helical" evidence="1">
    <location>
        <begin position="387"/>
        <end position="411"/>
    </location>
</feature>
<gene>
    <name evidence="3" type="ordered locus">MYPE5060</name>
</gene>
<proteinExistence type="predicted"/>
<sequence>MMNKKTKKKFLLKTAFTALIASAALPIAFSANVNHQVSKVSNSLNATEAQTRTTNNFRLSTSNAANGYNEYRLLDSSGTDQGIGIKVPNFTNTSESAQNTANTILQMYSGLPSVVSTKGDSTEYSDWSISNLISIDATKWQTSGTNVAKIFNLSSYSTYKNNYQNNSTSTATPTAFNNLDADNTLPAFADLRISDDNTQQVTENYLDSLGLLCLQITVTQATNASTGGATWQSFYVMIPGFGGSLKSSKVTKNNIMLPSNYYASGVSSVSNDNLVSYLNSSWENTKGNVSRPNITISSRNNNASSGEMSFTSTFSFDTNIEGSQSNVSLKDSFNGIVDSSTTSLSQTTNQHISVDAGTNVYDTAISYSRTFVSTGFQPSPVVSNQEVIIITSVIIGIIFCLCVLAYIVSLYTRKLRFRNSM</sequence>
<keyword evidence="4" id="KW-1185">Reference proteome</keyword>
<keyword evidence="2" id="KW-0732">Signal</keyword>
<evidence type="ECO:0000313" key="3">
    <source>
        <dbReference type="EMBL" id="BAC44296.1"/>
    </source>
</evidence>
<feature type="chain" id="PRO_5004305857" evidence="2">
    <location>
        <begin position="24"/>
        <end position="421"/>
    </location>
</feature>
<evidence type="ECO:0000313" key="4">
    <source>
        <dbReference type="Proteomes" id="UP000002522"/>
    </source>
</evidence>
<dbReference type="Proteomes" id="UP000002522">
    <property type="component" value="Chromosome"/>
</dbReference>
<dbReference type="RefSeq" id="WP_011077330.1">
    <property type="nucleotide sequence ID" value="NC_004432.1"/>
</dbReference>
<evidence type="ECO:0000256" key="1">
    <source>
        <dbReference type="SAM" id="Phobius"/>
    </source>
</evidence>
<dbReference type="eggNOG" id="ENOG5031ZH5">
    <property type="taxonomic scope" value="Bacteria"/>
</dbReference>
<dbReference type="EMBL" id="BA000026">
    <property type="protein sequence ID" value="BAC44296.1"/>
    <property type="molecule type" value="Genomic_DNA"/>
</dbReference>
<keyword evidence="1" id="KW-1133">Transmembrane helix</keyword>
<reference evidence="3 4" key="1">
    <citation type="journal article" date="2002" name="Nucleic Acids Res.">
        <title>The complete genomic sequence of Mycoplasma penetrans, an intracellular bacterial pathogen in humans.</title>
        <authorList>
            <person name="Sasaki Y."/>
            <person name="Ishikawa J."/>
            <person name="Yamashita A."/>
            <person name="Oshima K."/>
            <person name="Kenri T."/>
            <person name="Furuya K."/>
            <person name="Yoshino C."/>
            <person name="Horino A."/>
            <person name="Shiba T."/>
            <person name="Sasaki T."/>
            <person name="Hattori M."/>
        </authorList>
    </citation>
    <scope>NUCLEOTIDE SEQUENCE [LARGE SCALE GENOMIC DNA]</scope>
    <source>
        <strain evidence="3 4">HF-2</strain>
    </source>
</reference>
<feature type="signal peptide" evidence="2">
    <location>
        <begin position="1"/>
        <end position="23"/>
    </location>
</feature>
<dbReference type="InParanoid" id="Q8EVQ4"/>